<dbReference type="EMBL" id="MZMT01000053">
    <property type="protein sequence ID" value="PIO41944.1"/>
    <property type="molecule type" value="Genomic_DNA"/>
</dbReference>
<dbReference type="GO" id="GO:0020037">
    <property type="term" value="F:heme binding"/>
    <property type="evidence" value="ECO:0007669"/>
    <property type="project" value="InterPro"/>
</dbReference>
<dbReference type="Gene3D" id="1.10.760.10">
    <property type="entry name" value="Cytochrome c-like domain"/>
    <property type="match status" value="2"/>
</dbReference>
<evidence type="ECO:0000256" key="4">
    <source>
        <dbReference type="PROSITE-ProRule" id="PRU00433"/>
    </source>
</evidence>
<comment type="caution">
    <text evidence="6">The sequence shown here is derived from an EMBL/GenBank/DDBJ whole genome shotgun (WGS) entry which is preliminary data.</text>
</comment>
<keyword evidence="1 4" id="KW-0349">Heme</keyword>
<dbReference type="InterPro" id="IPR036909">
    <property type="entry name" value="Cyt_c-like_dom_sf"/>
</dbReference>
<organism evidence="6 7">
    <name type="scientific">Phyllobacterium zundukense</name>
    <dbReference type="NCBI Taxonomy" id="1867719"/>
    <lineage>
        <taxon>Bacteria</taxon>
        <taxon>Pseudomonadati</taxon>
        <taxon>Pseudomonadota</taxon>
        <taxon>Alphaproteobacteria</taxon>
        <taxon>Hyphomicrobiales</taxon>
        <taxon>Phyllobacteriaceae</taxon>
        <taxon>Phyllobacterium</taxon>
    </lineage>
</organism>
<sequence>MMRKLGLLIILLALIGGAGFWFLTAPSHVDPARLAAVAPGDPQRGMSIFWQGGCAACHAAPKAKGDARLVLAGGLNLVTPFGTFVAPNISPSKQGIGDWSFEDLANAMMEGVSPGGRHYYPAFPYTSYARMQVQDIADLYAFLKTLPPSDNVAGPHRLGFPFNIRRGLGLWKQLYLSPEPVLTIADASDAIKRGQYLVEGPGHCGECHTPRNAIGGMNKAQWLAGARAPEGKGVVPNITGGEGGIDSWSEKDIAYALESGFTPDFDSLGNSMADVVLNTAHLESADRDAIAAYLKAVPAHPNGYPAPAK</sequence>
<dbReference type="Pfam" id="PF00034">
    <property type="entry name" value="Cytochrom_C"/>
    <property type="match status" value="1"/>
</dbReference>
<dbReference type="OrthoDB" id="9811281at2"/>
<evidence type="ECO:0000256" key="2">
    <source>
        <dbReference type="ARBA" id="ARBA00022723"/>
    </source>
</evidence>
<dbReference type="PANTHER" id="PTHR35008">
    <property type="entry name" value="BLL4482 PROTEIN-RELATED"/>
    <property type="match status" value="1"/>
</dbReference>
<keyword evidence="7" id="KW-1185">Reference proteome</keyword>
<keyword evidence="3 4" id="KW-0408">Iron</keyword>
<dbReference type="AlphaFoldDB" id="A0A2N9VR26"/>
<proteinExistence type="predicted"/>
<evidence type="ECO:0000256" key="1">
    <source>
        <dbReference type="ARBA" id="ARBA00022617"/>
    </source>
</evidence>
<dbReference type="RefSeq" id="WP_099999704.1">
    <property type="nucleotide sequence ID" value="NZ_CP017940.1"/>
</dbReference>
<keyword evidence="2 4" id="KW-0479">Metal-binding</keyword>
<dbReference type="PANTHER" id="PTHR35008:SF8">
    <property type="entry name" value="ALCOHOL DEHYDROGENASE CYTOCHROME C SUBUNIT"/>
    <property type="match status" value="1"/>
</dbReference>
<reference evidence="6 7" key="1">
    <citation type="journal article" date="2017" name="Int J Environ Stud">
        <title>Does the Miocene-Pliocene relict legume Oxytropis triphylla form nitrogen-fixing nodules with a combination of bacterial strains?</title>
        <authorList>
            <person name="Safronova V."/>
            <person name="Belimov A."/>
            <person name="Sazanova A."/>
            <person name="Kuznetsova I."/>
            <person name="Popova J."/>
            <person name="Andronov E."/>
            <person name="Verkhozina A."/>
            <person name="Tikhonovich I."/>
        </authorList>
    </citation>
    <scope>NUCLEOTIDE SEQUENCE [LARGE SCALE GENOMIC DNA]</scope>
    <source>
        <strain evidence="6 7">Tri-38</strain>
    </source>
</reference>
<dbReference type="GO" id="GO:0009055">
    <property type="term" value="F:electron transfer activity"/>
    <property type="evidence" value="ECO:0007669"/>
    <property type="project" value="InterPro"/>
</dbReference>
<evidence type="ECO:0000256" key="3">
    <source>
        <dbReference type="ARBA" id="ARBA00023004"/>
    </source>
</evidence>
<feature type="domain" description="Cytochrome c" evidence="5">
    <location>
        <begin position="40"/>
        <end position="147"/>
    </location>
</feature>
<evidence type="ECO:0000259" key="5">
    <source>
        <dbReference type="PROSITE" id="PS51007"/>
    </source>
</evidence>
<evidence type="ECO:0000313" key="7">
    <source>
        <dbReference type="Proteomes" id="UP000232163"/>
    </source>
</evidence>
<name>A0A2N9VR26_9HYPH</name>
<accession>A0A2N9VR26</accession>
<protein>
    <submittedName>
        <fullName evidence="6">Cytochrome C</fullName>
    </submittedName>
</protein>
<dbReference type="GO" id="GO:0046872">
    <property type="term" value="F:metal ion binding"/>
    <property type="evidence" value="ECO:0007669"/>
    <property type="project" value="UniProtKB-KW"/>
</dbReference>
<dbReference type="InterPro" id="IPR009056">
    <property type="entry name" value="Cyt_c-like_dom"/>
</dbReference>
<dbReference type="InterPro" id="IPR051459">
    <property type="entry name" value="Cytochrome_c-type_DH"/>
</dbReference>
<dbReference type="Proteomes" id="UP000232163">
    <property type="component" value="Unassembled WGS sequence"/>
</dbReference>
<gene>
    <name evidence="6" type="ORF">B5P45_23055</name>
</gene>
<feature type="domain" description="Cytochrome c" evidence="5">
    <location>
        <begin position="189"/>
        <end position="298"/>
    </location>
</feature>
<dbReference type="PROSITE" id="PS51007">
    <property type="entry name" value="CYTC"/>
    <property type="match status" value="2"/>
</dbReference>
<evidence type="ECO:0000313" key="6">
    <source>
        <dbReference type="EMBL" id="PIO41944.1"/>
    </source>
</evidence>
<dbReference type="SUPFAM" id="SSF46626">
    <property type="entry name" value="Cytochrome c"/>
    <property type="match status" value="2"/>
</dbReference>
<dbReference type="KEGG" id="pht:BLM14_12605"/>